<dbReference type="Pfam" id="PF12323">
    <property type="entry name" value="HTH_OrfB_IS605"/>
    <property type="match status" value="1"/>
</dbReference>
<reference evidence="10 11" key="1">
    <citation type="journal article" date="2015" name="Genome Announc.">
        <title>Draft Genome Sequence of Cyanobacterium Hassallia byssoidea Strain VB512170, Isolated from Monuments in India.</title>
        <authorList>
            <person name="Singh D."/>
            <person name="Chandrababunaidu M.M."/>
            <person name="Panda A."/>
            <person name="Sen D."/>
            <person name="Bhattacharyya S."/>
            <person name="Adhikary S.P."/>
            <person name="Tripathy S."/>
        </authorList>
    </citation>
    <scope>NUCLEOTIDE SEQUENCE [LARGE SCALE GENOMIC DNA]</scope>
    <source>
        <strain evidence="10 11">VB512170</strain>
    </source>
</reference>
<dbReference type="EMBL" id="JTCM02000076">
    <property type="protein sequence ID" value="NEU75636.1"/>
    <property type="molecule type" value="Genomic_DNA"/>
</dbReference>
<feature type="domain" description="Cas12f1-like TNB" evidence="8">
    <location>
        <begin position="305"/>
        <end position="371"/>
    </location>
</feature>
<organism evidence="10 11">
    <name type="scientific">Hassallia byssoidea VB512170</name>
    <dbReference type="NCBI Taxonomy" id="1304833"/>
    <lineage>
        <taxon>Bacteria</taxon>
        <taxon>Bacillati</taxon>
        <taxon>Cyanobacteriota</taxon>
        <taxon>Cyanophyceae</taxon>
        <taxon>Nostocales</taxon>
        <taxon>Tolypothrichaceae</taxon>
        <taxon>Hassallia</taxon>
    </lineage>
</organism>
<comment type="similarity">
    <text evidence="1">In the C-terminal section; belongs to the transposase 35 family.</text>
</comment>
<keyword evidence="5" id="KW-0238">DNA-binding</keyword>
<dbReference type="Pfam" id="PF01385">
    <property type="entry name" value="OrfB_IS605"/>
    <property type="match status" value="1"/>
</dbReference>
<evidence type="ECO:0000256" key="3">
    <source>
        <dbReference type="ARBA" id="ARBA00022723"/>
    </source>
</evidence>
<dbReference type="GO" id="GO:0003677">
    <property type="term" value="F:DNA binding"/>
    <property type="evidence" value="ECO:0007669"/>
    <property type="project" value="UniProtKB-KW"/>
</dbReference>
<evidence type="ECO:0000256" key="1">
    <source>
        <dbReference type="ARBA" id="ARBA00008761"/>
    </source>
</evidence>
<evidence type="ECO:0000313" key="10">
    <source>
        <dbReference type="EMBL" id="NEU75636.1"/>
    </source>
</evidence>
<dbReference type="NCBIfam" id="NF040570">
    <property type="entry name" value="guided_TnpB"/>
    <property type="match status" value="1"/>
</dbReference>
<evidence type="ECO:0000256" key="4">
    <source>
        <dbReference type="ARBA" id="ARBA00022833"/>
    </source>
</evidence>
<accession>A0A846HE90</accession>
<dbReference type="GO" id="GO:0046872">
    <property type="term" value="F:metal ion binding"/>
    <property type="evidence" value="ECO:0007669"/>
    <property type="project" value="UniProtKB-KW"/>
</dbReference>
<dbReference type="Pfam" id="PF07282">
    <property type="entry name" value="Cas12f1-like_TNB"/>
    <property type="match status" value="1"/>
</dbReference>
<dbReference type="GO" id="GO:0032196">
    <property type="term" value="P:transposition"/>
    <property type="evidence" value="ECO:0007669"/>
    <property type="project" value="UniProtKB-KW"/>
</dbReference>
<comment type="caution">
    <text evidence="10">The sequence shown here is derived from an EMBL/GenBank/DDBJ whole genome shotgun (WGS) entry which is preliminary data.</text>
</comment>
<keyword evidence="2" id="KW-0815">Transposition</keyword>
<evidence type="ECO:0000313" key="11">
    <source>
        <dbReference type="Proteomes" id="UP000031549"/>
    </source>
</evidence>
<proteinExistence type="inferred from homology"/>
<name>A0A846HE90_9CYAN</name>
<keyword evidence="4" id="KW-0862">Zinc</keyword>
<evidence type="ECO:0000256" key="5">
    <source>
        <dbReference type="ARBA" id="ARBA00023125"/>
    </source>
</evidence>
<evidence type="ECO:0000256" key="6">
    <source>
        <dbReference type="ARBA" id="ARBA00023172"/>
    </source>
</evidence>
<evidence type="ECO:0000256" key="2">
    <source>
        <dbReference type="ARBA" id="ARBA00022578"/>
    </source>
</evidence>
<dbReference type="InterPro" id="IPR001959">
    <property type="entry name" value="Transposase"/>
</dbReference>
<dbReference type="InterPro" id="IPR021027">
    <property type="entry name" value="Transposase_put_HTH"/>
</dbReference>
<dbReference type="Proteomes" id="UP000031549">
    <property type="component" value="Unassembled WGS sequence"/>
</dbReference>
<evidence type="ECO:0000259" key="9">
    <source>
        <dbReference type="Pfam" id="PF12323"/>
    </source>
</evidence>
<protein>
    <submittedName>
        <fullName evidence="10">Transposase</fullName>
    </submittedName>
</protein>
<keyword evidence="11" id="KW-1185">Reference proteome</keyword>
<evidence type="ECO:0000259" key="7">
    <source>
        <dbReference type="Pfam" id="PF01385"/>
    </source>
</evidence>
<evidence type="ECO:0000259" key="8">
    <source>
        <dbReference type="Pfam" id="PF07282"/>
    </source>
</evidence>
<dbReference type="GO" id="GO:0006310">
    <property type="term" value="P:DNA recombination"/>
    <property type="evidence" value="ECO:0007669"/>
    <property type="project" value="UniProtKB-KW"/>
</dbReference>
<gene>
    <name evidence="10" type="ORF">PI95_024515</name>
</gene>
<feature type="domain" description="Probable transposase IS891/IS1136/IS1341" evidence="7">
    <location>
        <begin position="186"/>
        <end position="290"/>
    </location>
</feature>
<dbReference type="AlphaFoldDB" id="A0A846HE90"/>
<keyword evidence="3" id="KW-0479">Metal-binding</keyword>
<dbReference type="InterPro" id="IPR010095">
    <property type="entry name" value="Cas12f1-like_TNB"/>
</dbReference>
<sequence length="406" mass="46512">MSITVNYEYKLKPNRAQVKTFDAWLFTCKKVYNYALRERKDWVKSRKSPVNACSLVSEYILPTDTPRPTYYSQCKSLTAAKKNIAELTEPHIHVLQQTLRQLEAAFVSMWERGHGFPKFKKKMRSFVYPDVKQNAVEPGRVKLPKIGWVKMRMSRPLPEGFILKQIRVVKRASGYFVMLTYQLGVQVPEVPAHGHFLGVDIGLDKYLATSDGELVSRPRFFNALHRELKLLQRRLKHKKKGSSNWLKLQNKIARIHQRINDTRKDWHFKLAHQLCDKAQSIFVEDINFKAWAKGLFGKHTRDAAYGQFFNILSYICWKRDVFFLKVNKEYTSQMCPNCGTYTGKKSLSERTHCCSNCGYTTNRDIAAAQVIVQRGISAVGQPVESKIASGGVLPGVSSNASLGKIL</sequence>
<feature type="domain" description="Transposase putative helix-turn-helix" evidence="9">
    <location>
        <begin position="1"/>
        <end position="47"/>
    </location>
</feature>
<dbReference type="RefSeq" id="WP_039737081.1">
    <property type="nucleotide sequence ID" value="NZ_JTCM02000076.1"/>
</dbReference>
<keyword evidence="6" id="KW-0233">DNA recombination</keyword>